<feature type="region of interest" description="Disordered" evidence="3">
    <location>
        <begin position="1"/>
        <end position="368"/>
    </location>
</feature>
<feature type="compositionally biased region" description="Polar residues" evidence="3">
    <location>
        <begin position="198"/>
        <end position="214"/>
    </location>
</feature>
<evidence type="ECO:0000313" key="4">
    <source>
        <dbReference type="EMBL" id="KAK3247031.1"/>
    </source>
</evidence>
<evidence type="ECO:0000256" key="3">
    <source>
        <dbReference type="SAM" id="MobiDB-lite"/>
    </source>
</evidence>
<feature type="compositionally biased region" description="Gly residues" evidence="3">
    <location>
        <begin position="121"/>
        <end position="140"/>
    </location>
</feature>
<organism evidence="4 5">
    <name type="scientific">Cymbomonas tetramitiformis</name>
    <dbReference type="NCBI Taxonomy" id="36881"/>
    <lineage>
        <taxon>Eukaryota</taxon>
        <taxon>Viridiplantae</taxon>
        <taxon>Chlorophyta</taxon>
        <taxon>Pyramimonadophyceae</taxon>
        <taxon>Pyramimonadales</taxon>
        <taxon>Pyramimonadaceae</taxon>
        <taxon>Cymbomonas</taxon>
    </lineage>
</organism>
<evidence type="ECO:0000256" key="2">
    <source>
        <dbReference type="SAM" id="Coils"/>
    </source>
</evidence>
<feature type="coiled-coil region" evidence="2">
    <location>
        <begin position="565"/>
        <end position="620"/>
    </location>
</feature>
<sequence length="727" mass="76651">MEPPAWGGGGNQQQTEQQGWGGGQGQQQMEQQGWGGGPTQQQQQQHYGSQGPGPGGWGYSGQGGPAPGPGASGQYGPSPGNYGPPQGQASGHFQQGYGYGGPPPATGAGGYPGGPHQMYGQDGGQGGGGQGGFGGPGGFGYPPSGTQPYGSSGPPSRTAGLQQESDMVIRNMSEVVADPQPPANKGPAGQNAYPPDFDQSSADVLQVNHGNSPRNPWEPANGGQAGGPVAPPRPPLPPGGGGYAGNEGGLSDDMVLDDFSMSRKTLGPALAQAQDVNQQPSIPETDAYKAPESGKGSREGSHEGSRGPTGGTPPEQSFSQQQHQPDFQRGLQGQGPPVGQTGGYGHSPPATGEVTLSGGPGGLGLQASQVGSTMGRAMGATGTMGSAMGGVVVGAMGYDSAGNMEEIQRLREMSSQKEKDKNRLQKKLTDQRRRLEDQMVAARREAENSGHDLKQVRQELEDTKQSLLTAQERLRLGESAAVAAARAADEAAKRQLEVVKTQAETAKHKAIQEKEELLQQVKNDMEEKQMHKGKKWGKMLEEVKSEREKQHSGLQKELEAEAAVRVAKEKELLSAKAEVEKLQEEIRRGTVSVRDSEDVMNKMKNEMTDLRQKSNAHALEKLEQQKGELKLVQGSLSQTQDAVQALKSDLAPLAKRVALMSEEIGVAKGSLQTNAEALVAGVKVEITELERKLAKELDAASKKLQNEMKMLRNQLEEVPQSQTCAIC</sequence>
<name>A0AAE0C264_9CHLO</name>
<feature type="compositionally biased region" description="Low complexity" evidence="3">
    <location>
        <begin position="39"/>
        <end position="49"/>
    </location>
</feature>
<dbReference type="PANTHER" id="PTHR23160:SF19">
    <property type="entry name" value="MYOSIN HEAVY CHAIN-RELATED PROTEIN"/>
    <property type="match status" value="1"/>
</dbReference>
<proteinExistence type="predicted"/>
<dbReference type="EMBL" id="LGRX02029288">
    <property type="protein sequence ID" value="KAK3247031.1"/>
    <property type="molecule type" value="Genomic_DNA"/>
</dbReference>
<keyword evidence="5" id="KW-1185">Reference proteome</keyword>
<dbReference type="Proteomes" id="UP001190700">
    <property type="component" value="Unassembled WGS sequence"/>
</dbReference>
<accession>A0AAE0C264</accession>
<dbReference type="PANTHER" id="PTHR23160">
    <property type="entry name" value="SYNAPTONEMAL COMPLEX PROTEIN-RELATED"/>
    <property type="match status" value="1"/>
</dbReference>
<feature type="compositionally biased region" description="Low complexity" evidence="3">
    <location>
        <begin position="328"/>
        <end position="339"/>
    </location>
</feature>
<gene>
    <name evidence="4" type="ORF">CYMTET_43464</name>
</gene>
<feature type="coiled-coil region" evidence="2">
    <location>
        <begin position="679"/>
        <end position="721"/>
    </location>
</feature>
<feature type="compositionally biased region" description="Pro residues" evidence="3">
    <location>
        <begin position="229"/>
        <end position="238"/>
    </location>
</feature>
<feature type="compositionally biased region" description="Polar residues" evidence="3">
    <location>
        <begin position="146"/>
        <end position="165"/>
    </location>
</feature>
<feature type="compositionally biased region" description="Gly residues" evidence="3">
    <location>
        <begin position="50"/>
        <end position="73"/>
    </location>
</feature>
<keyword evidence="1 2" id="KW-0175">Coiled coil</keyword>
<feature type="compositionally biased region" description="Basic and acidic residues" evidence="3">
    <location>
        <begin position="295"/>
        <end position="305"/>
    </location>
</feature>
<dbReference type="AlphaFoldDB" id="A0AAE0C264"/>
<feature type="compositionally biased region" description="Gly residues" evidence="3">
    <location>
        <begin position="239"/>
        <end position="248"/>
    </location>
</feature>
<evidence type="ECO:0000313" key="5">
    <source>
        <dbReference type="Proteomes" id="UP001190700"/>
    </source>
</evidence>
<feature type="region of interest" description="Disordered" evidence="3">
    <location>
        <begin position="411"/>
        <end position="434"/>
    </location>
</feature>
<evidence type="ECO:0000256" key="1">
    <source>
        <dbReference type="ARBA" id="ARBA00023054"/>
    </source>
</evidence>
<protein>
    <submittedName>
        <fullName evidence="4">Uncharacterized protein</fullName>
    </submittedName>
</protein>
<feature type="compositionally biased region" description="Polar residues" evidence="3">
    <location>
        <begin position="314"/>
        <end position="325"/>
    </location>
</feature>
<feature type="coiled-coil region" evidence="2">
    <location>
        <begin position="500"/>
        <end position="531"/>
    </location>
</feature>
<comment type="caution">
    <text evidence="4">The sequence shown here is derived from an EMBL/GenBank/DDBJ whole genome shotgun (WGS) entry which is preliminary data.</text>
</comment>
<reference evidence="4 5" key="1">
    <citation type="journal article" date="2015" name="Genome Biol. Evol.">
        <title>Comparative Genomics of a Bacterivorous Green Alga Reveals Evolutionary Causalities and Consequences of Phago-Mixotrophic Mode of Nutrition.</title>
        <authorList>
            <person name="Burns J.A."/>
            <person name="Paasch A."/>
            <person name="Narechania A."/>
            <person name="Kim E."/>
        </authorList>
    </citation>
    <scope>NUCLEOTIDE SEQUENCE [LARGE SCALE GENOMIC DNA]</scope>
    <source>
        <strain evidence="4 5">PLY_AMNH</strain>
    </source>
</reference>
<feature type="compositionally biased region" description="Gly residues" evidence="3">
    <location>
        <begin position="1"/>
        <end position="11"/>
    </location>
</feature>